<accession>A0ABQ9K895</accession>
<dbReference type="EMBL" id="JAPWTJ010000001">
    <property type="protein sequence ID" value="KAJ8986232.1"/>
    <property type="molecule type" value="Genomic_DNA"/>
</dbReference>
<dbReference type="SUPFAM" id="SSF82708">
    <property type="entry name" value="R3H domain"/>
    <property type="match status" value="1"/>
</dbReference>
<dbReference type="PANTHER" id="PTHR32019:SF2">
    <property type="entry name" value="R3H DOMAIN-CONTAINING PROTEIN 4"/>
    <property type="match status" value="1"/>
</dbReference>
<proteinExistence type="predicted"/>
<comment type="caution">
    <text evidence="3">The sequence shown here is derived from an EMBL/GenBank/DDBJ whole genome shotgun (WGS) entry which is preliminary data.</text>
</comment>
<dbReference type="Gene3D" id="3.30.1370.50">
    <property type="entry name" value="R3H-like domain"/>
    <property type="match status" value="1"/>
</dbReference>
<name>A0ABQ9K895_9CUCU</name>
<evidence type="ECO:0000256" key="1">
    <source>
        <dbReference type="SAM" id="MobiDB-lite"/>
    </source>
</evidence>
<reference evidence="3" key="1">
    <citation type="journal article" date="2023" name="Insect Mol. Biol.">
        <title>Genome sequencing provides insights into the evolution of gene families encoding plant cell wall-degrading enzymes in longhorned beetles.</title>
        <authorList>
            <person name="Shin N.R."/>
            <person name="Okamura Y."/>
            <person name="Kirsch R."/>
            <person name="Pauchet Y."/>
        </authorList>
    </citation>
    <scope>NUCLEOTIDE SEQUENCE</scope>
    <source>
        <strain evidence="3">MMC_N1</strain>
    </source>
</reference>
<evidence type="ECO:0000259" key="2">
    <source>
        <dbReference type="Pfam" id="PF13902"/>
    </source>
</evidence>
<dbReference type="Proteomes" id="UP001162164">
    <property type="component" value="Unassembled WGS sequence"/>
</dbReference>
<evidence type="ECO:0000313" key="3">
    <source>
        <dbReference type="EMBL" id="KAJ8986232.1"/>
    </source>
</evidence>
<dbReference type="InterPro" id="IPR036867">
    <property type="entry name" value="R3H_dom_sf"/>
</dbReference>
<feature type="region of interest" description="Disordered" evidence="1">
    <location>
        <begin position="1"/>
        <end position="53"/>
    </location>
</feature>
<gene>
    <name evidence="3" type="ORF">NQ317_009938</name>
</gene>
<feature type="domain" description="R3H-associated N-terminal" evidence="2">
    <location>
        <begin position="67"/>
        <end position="153"/>
    </location>
</feature>
<feature type="compositionally biased region" description="Polar residues" evidence="1">
    <location>
        <begin position="9"/>
        <end position="23"/>
    </location>
</feature>
<protein>
    <recommendedName>
        <fullName evidence="2">R3H-associated N-terminal domain-containing protein</fullName>
    </recommendedName>
</protein>
<evidence type="ECO:0000313" key="4">
    <source>
        <dbReference type="Proteomes" id="UP001162164"/>
    </source>
</evidence>
<organism evidence="3 4">
    <name type="scientific">Molorchus minor</name>
    <dbReference type="NCBI Taxonomy" id="1323400"/>
    <lineage>
        <taxon>Eukaryota</taxon>
        <taxon>Metazoa</taxon>
        <taxon>Ecdysozoa</taxon>
        <taxon>Arthropoda</taxon>
        <taxon>Hexapoda</taxon>
        <taxon>Insecta</taxon>
        <taxon>Pterygota</taxon>
        <taxon>Neoptera</taxon>
        <taxon>Endopterygota</taxon>
        <taxon>Coleoptera</taxon>
        <taxon>Polyphaga</taxon>
        <taxon>Cucujiformia</taxon>
        <taxon>Chrysomeloidea</taxon>
        <taxon>Cerambycidae</taxon>
        <taxon>Lamiinae</taxon>
        <taxon>Monochamini</taxon>
        <taxon>Molorchus</taxon>
    </lineage>
</organism>
<keyword evidence="4" id="KW-1185">Reference proteome</keyword>
<sequence length="235" mass="27255">MTVIRDKQSYNYPKPNSTTASDTESLHLGSASASDTESLNDEPHSTNGIGVFRPRPAKLSHVEEFINIKKSSGKKKIRRYQDRCLLQTLNEEDETGMTILMEPYKGPFARLLEDMNALDFWNTFIEKSQEEQTLIIKEFSEKYSHAQRAELKAVKDFEDDLIDFFKATPTEIYVRYPPTSFDRLILHAIAQYHRLKAVSMLIEDMGKRAVEVHNIEDNWLPADCFLTDFIKELRR</sequence>
<dbReference type="Pfam" id="PF13902">
    <property type="entry name" value="R3H-assoc"/>
    <property type="match status" value="1"/>
</dbReference>
<dbReference type="InterPro" id="IPR039629">
    <property type="entry name" value="R3HDM4"/>
</dbReference>
<dbReference type="PANTHER" id="PTHR32019">
    <property type="entry name" value="R3H DOMAIN-CONTAINING PROTEIN 4"/>
    <property type="match status" value="1"/>
</dbReference>
<dbReference type="InterPro" id="IPR025952">
    <property type="entry name" value="R3H-assoc_dom"/>
</dbReference>